<sequence length="196" mass="21743">KWEFQKYDSPKLQKKLLKKLGSHKKHIFLLALPNLSQPILEKKKKAQQRQIWKQALKSCIIAAVPLPALSVKCDVDILVDNMRAYCESFGLDDISLVILASQVGKPVAELKDAIKSPLAKEISKEMAKKLLAQATGEGLMVVKHFVSMIPVVGTILAAERSYTVTYKMLNSFLDGVAEDAQRVLIKALEGEGKTNE</sequence>
<dbReference type="PANTHER" id="PTHR32341">
    <property type="entry name" value="INTERFERON-INDUCIBLE GTPASE"/>
    <property type="match status" value="1"/>
</dbReference>
<comment type="caution">
    <text evidence="1">The sequence shown here is derived from an EMBL/GenBank/DDBJ whole genome shotgun (WGS) entry which is preliminary data.</text>
</comment>
<dbReference type="Pfam" id="PF05049">
    <property type="entry name" value="IIGP"/>
    <property type="match status" value="1"/>
</dbReference>
<dbReference type="Proteomes" id="UP000765507">
    <property type="component" value="Unassembled WGS sequence"/>
</dbReference>
<dbReference type="OrthoDB" id="422720at2759"/>
<feature type="non-terminal residue" evidence="1">
    <location>
        <position position="1"/>
    </location>
</feature>
<accession>A0A8T1S1X4</accession>
<evidence type="ECO:0000313" key="2">
    <source>
        <dbReference type="Proteomes" id="UP000765507"/>
    </source>
</evidence>
<dbReference type="GO" id="GO:0005525">
    <property type="term" value="F:GTP binding"/>
    <property type="evidence" value="ECO:0007669"/>
    <property type="project" value="InterPro"/>
</dbReference>
<evidence type="ECO:0000313" key="1">
    <source>
        <dbReference type="EMBL" id="KAG6922543.1"/>
    </source>
</evidence>
<dbReference type="AlphaFoldDB" id="A0A8T1S1X4"/>
<dbReference type="InterPro" id="IPR007743">
    <property type="entry name" value="Immunity-related_GTPase-like"/>
</dbReference>
<protein>
    <submittedName>
        <fullName evidence="1">Immunity related GTPase cinema</fullName>
    </submittedName>
</protein>
<dbReference type="InterPro" id="IPR051515">
    <property type="entry name" value="IRG"/>
</dbReference>
<dbReference type="GO" id="GO:0016020">
    <property type="term" value="C:membrane"/>
    <property type="evidence" value="ECO:0007669"/>
    <property type="project" value="InterPro"/>
</dbReference>
<reference evidence="1 2" key="1">
    <citation type="journal article" date="2020" name="G3 (Bethesda)">
        <title>Draft Genome of the Common Snapping Turtle, Chelydra serpentina, a Model for Phenotypic Plasticity in Reptiles.</title>
        <authorList>
            <person name="Das D."/>
            <person name="Singh S.K."/>
            <person name="Bierstedt J."/>
            <person name="Erickson A."/>
            <person name="Galli G.L.J."/>
            <person name="Crossley D.A. 2nd"/>
            <person name="Rhen T."/>
        </authorList>
    </citation>
    <scope>NUCLEOTIDE SEQUENCE [LARGE SCALE GENOMIC DNA]</scope>
    <source>
        <tissue evidence="1">Whole blood</tissue>
    </source>
</reference>
<name>A0A8T1S1X4_CHESE</name>
<dbReference type="GO" id="GO:0003924">
    <property type="term" value="F:GTPase activity"/>
    <property type="evidence" value="ECO:0007669"/>
    <property type="project" value="TreeGrafter"/>
</dbReference>
<proteinExistence type="predicted"/>
<gene>
    <name evidence="1" type="ORF">G0U57_002081</name>
</gene>
<organism evidence="1 2">
    <name type="scientific">Chelydra serpentina</name>
    <name type="common">Snapping turtle</name>
    <name type="synonym">Testudo serpentina</name>
    <dbReference type="NCBI Taxonomy" id="8475"/>
    <lineage>
        <taxon>Eukaryota</taxon>
        <taxon>Metazoa</taxon>
        <taxon>Chordata</taxon>
        <taxon>Craniata</taxon>
        <taxon>Vertebrata</taxon>
        <taxon>Euteleostomi</taxon>
        <taxon>Archelosauria</taxon>
        <taxon>Testudinata</taxon>
        <taxon>Testudines</taxon>
        <taxon>Cryptodira</taxon>
        <taxon>Durocryptodira</taxon>
        <taxon>Americhelydia</taxon>
        <taxon>Chelydroidea</taxon>
        <taxon>Chelydridae</taxon>
        <taxon>Chelydra</taxon>
    </lineage>
</organism>
<keyword evidence="2" id="KW-1185">Reference proteome</keyword>
<dbReference type="EMBL" id="JAHGAV010001253">
    <property type="protein sequence ID" value="KAG6922543.1"/>
    <property type="molecule type" value="Genomic_DNA"/>
</dbReference>
<dbReference type="PANTHER" id="PTHR32341:SF17">
    <property type="entry name" value="IRG-TYPE G DOMAIN-CONTAINING PROTEIN"/>
    <property type="match status" value="1"/>
</dbReference>